<sequence>MMKVLSTLSGLLRATTHRGVPAAESPDAVFDRYVATGHASDMGTVWALIAPDVEPSAFVGCRPDMDNFACLAHDVETTVHASKARFTGVNRRVDGDLLTVRGGLLHAFRFVSDFRDEQTVALVATLGIAPGASLSSPSTAGSGR</sequence>
<evidence type="ECO:0008006" key="3">
    <source>
        <dbReference type="Google" id="ProtNLM"/>
    </source>
</evidence>
<dbReference type="RefSeq" id="WP_233373641.1">
    <property type="nucleotide sequence ID" value="NZ_JAJTWU010000008.1"/>
</dbReference>
<proteinExistence type="predicted"/>
<keyword evidence="2" id="KW-1185">Reference proteome</keyword>
<name>A0ABS8XV84_9BURK</name>
<comment type="caution">
    <text evidence="1">The sequence shown here is derived from an EMBL/GenBank/DDBJ whole genome shotgun (WGS) entry which is preliminary data.</text>
</comment>
<evidence type="ECO:0000313" key="1">
    <source>
        <dbReference type="EMBL" id="MCE4556594.1"/>
    </source>
</evidence>
<accession>A0ABS8XV84</accession>
<evidence type="ECO:0000313" key="2">
    <source>
        <dbReference type="Proteomes" id="UP001200741"/>
    </source>
</evidence>
<gene>
    <name evidence="1" type="ORF">LXT13_19535</name>
</gene>
<protein>
    <recommendedName>
        <fullName evidence="3">SnoaL-like domain-containing protein</fullName>
    </recommendedName>
</protein>
<dbReference type="EMBL" id="JAJTWU010000008">
    <property type="protein sequence ID" value="MCE4556594.1"/>
    <property type="molecule type" value="Genomic_DNA"/>
</dbReference>
<organism evidence="1 2">
    <name type="scientific">Pelomonas cellulosilytica</name>
    <dbReference type="NCBI Taxonomy" id="2906762"/>
    <lineage>
        <taxon>Bacteria</taxon>
        <taxon>Pseudomonadati</taxon>
        <taxon>Pseudomonadota</taxon>
        <taxon>Betaproteobacteria</taxon>
        <taxon>Burkholderiales</taxon>
        <taxon>Sphaerotilaceae</taxon>
        <taxon>Roseateles</taxon>
    </lineage>
</organism>
<dbReference type="Proteomes" id="UP001200741">
    <property type="component" value="Unassembled WGS sequence"/>
</dbReference>
<reference evidence="1 2" key="1">
    <citation type="submission" date="2021-12" db="EMBL/GenBank/DDBJ databases">
        <title>Genome seq of P8.</title>
        <authorList>
            <person name="Seo T."/>
        </authorList>
    </citation>
    <scope>NUCLEOTIDE SEQUENCE [LARGE SCALE GENOMIC DNA]</scope>
    <source>
        <strain evidence="1 2">P8</strain>
    </source>
</reference>